<gene>
    <name evidence="2" type="ORF">Aargi30884_17320</name>
</gene>
<dbReference type="AlphaFoldDB" id="A0A6N4TJA6"/>
<name>A0A6N4TJA6_9FIRM</name>
<dbReference type="Gene3D" id="3.40.50.720">
    <property type="entry name" value="NAD(P)-binding Rossmann-like Domain"/>
    <property type="match status" value="1"/>
</dbReference>
<dbReference type="SUPFAM" id="SSF51735">
    <property type="entry name" value="NAD(P)-binding Rossmann-fold domains"/>
    <property type="match status" value="1"/>
</dbReference>
<dbReference type="Proteomes" id="UP000464754">
    <property type="component" value="Chromosome"/>
</dbReference>
<protein>
    <submittedName>
        <fullName evidence="2">Epimerase</fullName>
    </submittedName>
</protein>
<reference evidence="3" key="1">
    <citation type="submission" date="2019-05" db="EMBL/GenBank/DDBJ databases">
        <title>Complete genome sequencing of Absiella argi strain JCM 30884.</title>
        <authorList>
            <person name="Sakamoto M."/>
            <person name="Murakami T."/>
            <person name="Mori H."/>
        </authorList>
    </citation>
    <scope>NUCLEOTIDE SEQUENCE [LARGE SCALE GENOMIC DNA]</scope>
    <source>
        <strain evidence="3">JCM 30884</strain>
    </source>
</reference>
<dbReference type="Pfam" id="PF01370">
    <property type="entry name" value="Epimerase"/>
    <property type="match status" value="1"/>
</dbReference>
<feature type="domain" description="NAD-dependent epimerase/dehydratase" evidence="1">
    <location>
        <begin position="4"/>
        <end position="74"/>
    </location>
</feature>
<dbReference type="EMBL" id="AP019695">
    <property type="protein sequence ID" value="BBK22829.1"/>
    <property type="molecule type" value="Genomic_DNA"/>
</dbReference>
<dbReference type="RefSeq" id="WP_163052068.1">
    <property type="nucleotide sequence ID" value="NZ_AP019695.1"/>
</dbReference>
<dbReference type="PANTHER" id="PTHR43245">
    <property type="entry name" value="BIFUNCTIONAL POLYMYXIN RESISTANCE PROTEIN ARNA"/>
    <property type="match status" value="1"/>
</dbReference>
<dbReference type="InterPro" id="IPR001509">
    <property type="entry name" value="Epimerase_deHydtase"/>
</dbReference>
<evidence type="ECO:0000313" key="3">
    <source>
        <dbReference type="Proteomes" id="UP000464754"/>
    </source>
</evidence>
<sequence>MKKILVLGGTRFFGKHLVEELLKLGYDVTIATRGLKNVHFSKKVNRIIFDRYNEKSIINAFSNEVYDVVYDNLAYSSNDIEILLPHLKYSKYIVTTSTAVYDPLEGEIQEEDFDISKIVYKNELRDKNRYAYGKRLVEASIYNKFHNENIIMVRFPFVIGKDDYTKRLEKYIESYIKNQKMYINNLYDKMNFISSLEAGKFLAFLSNVNYKGPINAASNRQLSIYDVLEKVSHLENDIEEIFKDKVNKLYKSNILLHAPYNDTKGYIINTDKAKDLGFNFSSIDEWIDDLILYLFWRIKNEE</sequence>
<evidence type="ECO:0000259" key="1">
    <source>
        <dbReference type="Pfam" id="PF01370"/>
    </source>
</evidence>
<keyword evidence="3" id="KW-1185">Reference proteome</keyword>
<evidence type="ECO:0000313" key="2">
    <source>
        <dbReference type="EMBL" id="BBK22829.1"/>
    </source>
</evidence>
<proteinExistence type="predicted"/>
<dbReference type="InterPro" id="IPR036291">
    <property type="entry name" value="NAD(P)-bd_dom_sf"/>
</dbReference>
<dbReference type="KEGG" id="aarg:Aargi30884_17320"/>
<organism evidence="2 3">
    <name type="scientific">Amedibacterium intestinale</name>
    <dbReference type="NCBI Taxonomy" id="2583452"/>
    <lineage>
        <taxon>Bacteria</taxon>
        <taxon>Bacillati</taxon>
        <taxon>Bacillota</taxon>
        <taxon>Erysipelotrichia</taxon>
        <taxon>Erysipelotrichales</taxon>
        <taxon>Erysipelotrichaceae</taxon>
        <taxon>Amedibacterium</taxon>
    </lineage>
</organism>
<accession>A0A6N4TJA6</accession>
<dbReference type="InterPro" id="IPR050177">
    <property type="entry name" value="Lipid_A_modif_metabolic_enz"/>
</dbReference>